<evidence type="ECO:0000256" key="1">
    <source>
        <dbReference type="SAM" id="MobiDB-lite"/>
    </source>
</evidence>
<feature type="region of interest" description="Disordered" evidence="1">
    <location>
        <begin position="108"/>
        <end position="127"/>
    </location>
</feature>
<organism evidence="3 4">
    <name type="scientific">Ficus carica</name>
    <name type="common">Common fig</name>
    <dbReference type="NCBI Taxonomy" id="3494"/>
    <lineage>
        <taxon>Eukaryota</taxon>
        <taxon>Viridiplantae</taxon>
        <taxon>Streptophyta</taxon>
        <taxon>Embryophyta</taxon>
        <taxon>Tracheophyta</taxon>
        <taxon>Spermatophyta</taxon>
        <taxon>Magnoliopsida</taxon>
        <taxon>eudicotyledons</taxon>
        <taxon>Gunneridae</taxon>
        <taxon>Pentapetalae</taxon>
        <taxon>rosids</taxon>
        <taxon>fabids</taxon>
        <taxon>Rosales</taxon>
        <taxon>Moraceae</taxon>
        <taxon>Ficeae</taxon>
        <taxon>Ficus</taxon>
    </lineage>
</organism>
<keyword evidence="4" id="KW-1185">Reference proteome</keyword>
<reference evidence="3" key="1">
    <citation type="submission" date="2023-07" db="EMBL/GenBank/DDBJ databases">
        <title>draft genome sequence of fig (Ficus carica).</title>
        <authorList>
            <person name="Takahashi T."/>
            <person name="Nishimura K."/>
        </authorList>
    </citation>
    <scope>NUCLEOTIDE SEQUENCE</scope>
</reference>
<comment type="caution">
    <text evidence="3">The sequence shown here is derived from an EMBL/GenBank/DDBJ whole genome shotgun (WGS) entry which is preliminary data.</text>
</comment>
<gene>
    <name evidence="3" type="ORF">TIFTF001_020181</name>
</gene>
<feature type="chain" id="PRO_5041733024" evidence="2">
    <location>
        <begin position="32"/>
        <end position="127"/>
    </location>
</feature>
<evidence type="ECO:0000313" key="4">
    <source>
        <dbReference type="Proteomes" id="UP001187192"/>
    </source>
</evidence>
<dbReference type="PANTHER" id="PTHR36619">
    <property type="entry name" value="OS04G0208900 PROTEIN"/>
    <property type="match status" value="1"/>
</dbReference>
<evidence type="ECO:0000256" key="2">
    <source>
        <dbReference type="SAM" id="SignalP"/>
    </source>
</evidence>
<dbReference type="Proteomes" id="UP001187192">
    <property type="component" value="Unassembled WGS sequence"/>
</dbReference>
<dbReference type="AlphaFoldDB" id="A0AA88AEZ1"/>
<accession>A0AA88AEZ1</accession>
<evidence type="ECO:0000313" key="3">
    <source>
        <dbReference type="EMBL" id="GMN51020.1"/>
    </source>
</evidence>
<protein>
    <submittedName>
        <fullName evidence="3">Uncharacterized protein</fullName>
    </submittedName>
</protein>
<dbReference type="PANTHER" id="PTHR36619:SF2">
    <property type="entry name" value="OS04G0208900 PROTEIN"/>
    <property type="match status" value="1"/>
</dbReference>
<feature type="compositionally biased region" description="Low complexity" evidence="1">
    <location>
        <begin position="108"/>
        <end position="120"/>
    </location>
</feature>
<sequence length="127" mass="13624">MSKNCLSHFMNHVFLKALLYFLLISSPPTFAIRPVLMEVSSPSPSPSPLSLPLPSPSPPVLDYVSFKPTEGGVGQRGVGSRPEVENCLPKGFKRTSAPSRYVNYQTLGSSLCSTPSSTSSKGVKKLP</sequence>
<feature type="signal peptide" evidence="2">
    <location>
        <begin position="1"/>
        <end position="31"/>
    </location>
</feature>
<dbReference type="EMBL" id="BTGU01000036">
    <property type="protein sequence ID" value="GMN51020.1"/>
    <property type="molecule type" value="Genomic_DNA"/>
</dbReference>
<proteinExistence type="predicted"/>
<name>A0AA88AEZ1_FICCA</name>
<keyword evidence="2" id="KW-0732">Signal</keyword>